<dbReference type="Proteomes" id="UP000515917">
    <property type="component" value="Chromosome"/>
</dbReference>
<evidence type="ECO:0000256" key="1">
    <source>
        <dbReference type="SAM" id="MobiDB-lite"/>
    </source>
</evidence>
<reference evidence="2 3" key="1">
    <citation type="submission" date="2018-01" db="EMBL/GenBank/DDBJ databases">
        <title>Genome sequence of Iodobacter sp. strain PCH194 isolated from Indian Trans-Himalaya.</title>
        <authorList>
            <person name="Kumar V."/>
            <person name="Thakur V."/>
            <person name="Kumar S."/>
            <person name="Singh D."/>
        </authorList>
    </citation>
    <scope>NUCLEOTIDE SEQUENCE [LARGE SCALE GENOMIC DNA]</scope>
    <source>
        <strain evidence="2 3">PCH194</strain>
    </source>
</reference>
<dbReference type="AlphaFoldDB" id="A0A7G3GBA7"/>
<accession>A0A7G3GBA7</accession>
<proteinExistence type="predicted"/>
<dbReference type="EMBL" id="CP025781">
    <property type="protein sequence ID" value="QBC44458.1"/>
    <property type="molecule type" value="Genomic_DNA"/>
</dbReference>
<organism evidence="2 3">
    <name type="scientific">Iodobacter fluviatilis</name>
    <dbReference type="NCBI Taxonomy" id="537"/>
    <lineage>
        <taxon>Bacteria</taxon>
        <taxon>Pseudomonadati</taxon>
        <taxon>Pseudomonadota</taxon>
        <taxon>Betaproteobacteria</taxon>
        <taxon>Neisseriales</taxon>
        <taxon>Chitinibacteraceae</taxon>
        <taxon>Iodobacter</taxon>
    </lineage>
</organism>
<keyword evidence="3" id="KW-1185">Reference proteome</keyword>
<sequence length="68" mass="7615">MAKKVQIVEPCLIDGQHHEAGEVLELDDAVARLLTACARVREFVEDEERSEAEPEASKPITLKVRSQE</sequence>
<name>A0A7G3GBA7_9NEIS</name>
<evidence type="ECO:0000313" key="2">
    <source>
        <dbReference type="EMBL" id="QBC44458.1"/>
    </source>
</evidence>
<gene>
    <name evidence="2" type="ORF">C1H71_13570</name>
</gene>
<evidence type="ECO:0000313" key="3">
    <source>
        <dbReference type="Proteomes" id="UP000515917"/>
    </source>
</evidence>
<feature type="region of interest" description="Disordered" evidence="1">
    <location>
        <begin position="44"/>
        <end position="68"/>
    </location>
</feature>
<protein>
    <submittedName>
        <fullName evidence="2">Uncharacterized protein</fullName>
    </submittedName>
</protein>
<dbReference type="RefSeq" id="WP_130106998.1">
    <property type="nucleotide sequence ID" value="NZ_CP025781.1"/>
</dbReference>
<dbReference type="KEGG" id="ifl:C1H71_13570"/>